<protein>
    <recommendedName>
        <fullName evidence="4">Secreted protein</fullName>
    </recommendedName>
</protein>
<keyword evidence="3" id="KW-1185">Reference proteome</keyword>
<reference evidence="2 3" key="1">
    <citation type="journal article" date="2019" name="Int. J. Syst. Evol. Microbiol.">
        <title>The Global Catalogue of Microorganisms (GCM) 10K type strain sequencing project: providing services to taxonomists for standard genome sequencing and annotation.</title>
        <authorList>
            <consortium name="The Broad Institute Genomics Platform"/>
            <consortium name="The Broad Institute Genome Sequencing Center for Infectious Disease"/>
            <person name="Wu L."/>
            <person name="Ma J."/>
        </authorList>
    </citation>
    <scope>NUCLEOTIDE SEQUENCE [LARGE SCALE GENOMIC DNA]</scope>
    <source>
        <strain evidence="2 3">JCM 6922</strain>
    </source>
</reference>
<keyword evidence="1" id="KW-0732">Signal</keyword>
<organism evidence="2 3">
    <name type="scientific">Streptomyces glaucus</name>
    <dbReference type="NCBI Taxonomy" id="284029"/>
    <lineage>
        <taxon>Bacteria</taxon>
        <taxon>Bacillati</taxon>
        <taxon>Actinomycetota</taxon>
        <taxon>Actinomycetes</taxon>
        <taxon>Kitasatosporales</taxon>
        <taxon>Streptomycetaceae</taxon>
        <taxon>Streptomyces</taxon>
    </lineage>
</organism>
<evidence type="ECO:0008006" key="4">
    <source>
        <dbReference type="Google" id="ProtNLM"/>
    </source>
</evidence>
<comment type="caution">
    <text evidence="2">The sequence shown here is derived from an EMBL/GenBank/DDBJ whole genome shotgun (WGS) entry which is preliminary data.</text>
</comment>
<evidence type="ECO:0000256" key="1">
    <source>
        <dbReference type="SAM" id="SignalP"/>
    </source>
</evidence>
<evidence type="ECO:0000313" key="3">
    <source>
        <dbReference type="Proteomes" id="UP001500460"/>
    </source>
</evidence>
<feature type="signal peptide" evidence="1">
    <location>
        <begin position="1"/>
        <end position="34"/>
    </location>
</feature>
<proteinExistence type="predicted"/>
<evidence type="ECO:0000313" key="2">
    <source>
        <dbReference type="EMBL" id="GAA2431368.1"/>
    </source>
</evidence>
<dbReference type="EMBL" id="BAAATK010000009">
    <property type="protein sequence ID" value="GAA2431368.1"/>
    <property type="molecule type" value="Genomic_DNA"/>
</dbReference>
<feature type="chain" id="PRO_5046337130" description="Secreted protein" evidence="1">
    <location>
        <begin position="35"/>
        <end position="72"/>
    </location>
</feature>
<accession>A0ABN3JL12</accession>
<dbReference type="Proteomes" id="UP001500460">
    <property type="component" value="Unassembled WGS sequence"/>
</dbReference>
<name>A0ABN3JL12_9ACTN</name>
<gene>
    <name evidence="2" type="ORF">GCM10010421_19880</name>
</gene>
<sequence length="72" mass="7143">MRPELPVRARRAASAALVLTAALVGALAPGAAAAAEAPAVLPLPLPGAESLVTEGLTIEGPLINNISLPTLR</sequence>